<dbReference type="InterPro" id="IPR029063">
    <property type="entry name" value="SAM-dependent_MTases_sf"/>
</dbReference>
<gene>
    <name evidence="2" type="ORF">NY667_14020</name>
</gene>
<proteinExistence type="predicted"/>
<dbReference type="GO" id="GO:0032259">
    <property type="term" value="P:methylation"/>
    <property type="evidence" value="ECO:0007669"/>
    <property type="project" value="UniProtKB-KW"/>
</dbReference>
<evidence type="ECO:0000313" key="2">
    <source>
        <dbReference type="EMBL" id="MDC8638901.1"/>
    </source>
</evidence>
<dbReference type="EMBL" id="JANWTP010000044">
    <property type="protein sequence ID" value="MDC8638901.1"/>
    <property type="molecule type" value="Genomic_DNA"/>
</dbReference>
<accession>A0A9X4BSQ0</accession>
<feature type="region of interest" description="Disordered" evidence="1">
    <location>
        <begin position="1"/>
        <end position="23"/>
    </location>
</feature>
<dbReference type="Pfam" id="PF13489">
    <property type="entry name" value="Methyltransf_23"/>
    <property type="match status" value="1"/>
</dbReference>
<keyword evidence="2" id="KW-0489">Methyltransferase</keyword>
<dbReference type="AlphaFoldDB" id="A0A9X4BSQ0"/>
<name>A0A9X4BSQ0_9XANT</name>
<dbReference type="Gene3D" id="3.40.50.150">
    <property type="entry name" value="Vaccinia Virus protein VP39"/>
    <property type="match status" value="1"/>
</dbReference>
<protein>
    <submittedName>
        <fullName evidence="2">Class I SAM-dependent methyltransferase</fullName>
    </submittedName>
</protein>
<dbReference type="SUPFAM" id="SSF53335">
    <property type="entry name" value="S-adenosyl-L-methionine-dependent methyltransferases"/>
    <property type="match status" value="1"/>
</dbReference>
<keyword evidence="2" id="KW-0808">Transferase</keyword>
<evidence type="ECO:0000313" key="3">
    <source>
        <dbReference type="Proteomes" id="UP001140230"/>
    </source>
</evidence>
<dbReference type="GO" id="GO:0008168">
    <property type="term" value="F:methyltransferase activity"/>
    <property type="evidence" value="ECO:0007669"/>
    <property type="project" value="UniProtKB-KW"/>
</dbReference>
<feature type="compositionally biased region" description="Basic and acidic residues" evidence="1">
    <location>
        <begin position="1"/>
        <end position="10"/>
    </location>
</feature>
<reference evidence="2" key="2">
    <citation type="submission" date="2022-08" db="EMBL/GenBank/DDBJ databases">
        <authorList>
            <person name="Iruegas-Bocardo F."/>
            <person name="Weisberg A.J."/>
            <person name="Riutta E.R."/>
            <person name="Kilday K."/>
            <person name="Bonkowski J.C."/>
            <person name="Creswell T."/>
            <person name="Daughtrey M.L."/>
            <person name="Rane K."/>
            <person name="Grunwald N.J."/>
            <person name="Chang J.H."/>
            <person name="Putnam M.L."/>
        </authorList>
    </citation>
    <scope>NUCLEOTIDE SEQUENCE</scope>
    <source>
        <strain evidence="2">22-338</strain>
    </source>
</reference>
<evidence type="ECO:0000256" key="1">
    <source>
        <dbReference type="SAM" id="MobiDB-lite"/>
    </source>
</evidence>
<sequence length="304" mass="33033">MFRHAGDADARQQTSGFRPTAAGTVRDLRERTNLAEAISFFASRQEAQTFAATALAHALPVLPQAVRYVDYGGGQGVLADAMRNALSAAGRECDVAVVDSNLRYLQDARALNLDTRLANIEECPLHDADLASMRLVNHYCGYNQQAAILRSIHAGLRPGGVFVSQIETGSDAICRLQTRISNALSQEGCSGYYWPTLDEYVELAQAAGFVGIDVIGESAPVESTINEGLAAAWRRFNGRELQALVADDSAEQMQQLLARRALFFKMCHGLIAEELDAATSDASAGPALSKFKLRYPVLYCRRSE</sequence>
<dbReference type="RefSeq" id="WP_273664194.1">
    <property type="nucleotide sequence ID" value="NZ_CP168178.1"/>
</dbReference>
<organism evidence="2 3">
    <name type="scientific">Xanthomonas hortorum pv. hederae</name>
    <dbReference type="NCBI Taxonomy" id="453603"/>
    <lineage>
        <taxon>Bacteria</taxon>
        <taxon>Pseudomonadati</taxon>
        <taxon>Pseudomonadota</taxon>
        <taxon>Gammaproteobacteria</taxon>
        <taxon>Lysobacterales</taxon>
        <taxon>Lysobacteraceae</taxon>
        <taxon>Xanthomonas</taxon>
    </lineage>
</organism>
<comment type="caution">
    <text evidence="2">The sequence shown here is derived from an EMBL/GenBank/DDBJ whole genome shotgun (WGS) entry which is preliminary data.</text>
</comment>
<dbReference type="Proteomes" id="UP001140230">
    <property type="component" value="Unassembled WGS sequence"/>
</dbReference>
<reference evidence="2" key="1">
    <citation type="journal article" date="2022" name="Phytopathology">
        <title>Whole genome sequencing-based tracing of a 2022 introduction and outbreak of Xanthomonas hortorum pv. pelargonii.</title>
        <authorList>
            <person name="Iruegas Bocardo F."/>
            <person name="Weisberg A.J."/>
            <person name="Riutta E.R."/>
            <person name="Kilday K.B."/>
            <person name="Bonkowski J.C."/>
            <person name="Creswell T.C."/>
            <person name="Daughtrey M."/>
            <person name="Rane K.K."/>
            <person name="Grunwald N.J."/>
            <person name="Chang J.H."/>
            <person name="Putnam M."/>
        </authorList>
    </citation>
    <scope>NUCLEOTIDE SEQUENCE</scope>
    <source>
        <strain evidence="2">22-338</strain>
    </source>
</reference>